<dbReference type="EMBL" id="JAMQON010000007">
    <property type="protein sequence ID" value="MDS0261556.1"/>
    <property type="molecule type" value="Genomic_DNA"/>
</dbReference>
<dbReference type="InterPro" id="IPR012859">
    <property type="entry name" value="Pilin_N_archaeal"/>
</dbReference>
<comment type="caution">
    <text evidence="3">The sequence shown here is derived from an EMBL/GenBank/DDBJ whole genome shotgun (WGS) entry which is preliminary data.</text>
</comment>
<protein>
    <submittedName>
        <fullName evidence="3">Type IV pilin N-terminal domain-containing protein</fullName>
    </submittedName>
</protein>
<feature type="transmembrane region" description="Helical" evidence="1">
    <location>
        <begin position="16"/>
        <end position="44"/>
    </location>
</feature>
<keyword evidence="1" id="KW-0472">Membrane</keyword>
<evidence type="ECO:0000313" key="4">
    <source>
        <dbReference type="Proteomes" id="UP001259659"/>
    </source>
</evidence>
<evidence type="ECO:0000259" key="2">
    <source>
        <dbReference type="Pfam" id="PF07790"/>
    </source>
</evidence>
<evidence type="ECO:0000313" key="3">
    <source>
        <dbReference type="EMBL" id="MDS0261556.1"/>
    </source>
</evidence>
<evidence type="ECO:0000256" key="1">
    <source>
        <dbReference type="SAM" id="Phobius"/>
    </source>
</evidence>
<feature type="domain" description="Archaeal Type IV pilin N-terminal" evidence="2">
    <location>
        <begin position="26"/>
        <end position="93"/>
    </location>
</feature>
<gene>
    <name evidence="3" type="ORF">NDI56_19320</name>
</gene>
<dbReference type="Pfam" id="PF07790">
    <property type="entry name" value="Pilin_N"/>
    <property type="match status" value="1"/>
</dbReference>
<keyword evidence="4" id="KW-1185">Reference proteome</keyword>
<dbReference type="RefSeq" id="WP_310921446.1">
    <property type="nucleotide sequence ID" value="NZ_JAMQON010000007.1"/>
</dbReference>
<keyword evidence="1" id="KW-1133">Transmembrane helix</keyword>
<dbReference type="Proteomes" id="UP001259659">
    <property type="component" value="Unassembled WGS sequence"/>
</dbReference>
<accession>A0ABU2FIF7</accession>
<proteinExistence type="predicted"/>
<organism evidence="3 4">
    <name type="scientific">Haloarcula saliterrae</name>
    <dbReference type="NCBI Taxonomy" id="2950534"/>
    <lineage>
        <taxon>Archaea</taxon>
        <taxon>Methanobacteriati</taxon>
        <taxon>Methanobacteriota</taxon>
        <taxon>Stenosarchaea group</taxon>
        <taxon>Halobacteria</taxon>
        <taxon>Halobacteriales</taxon>
        <taxon>Haloarculaceae</taxon>
        <taxon>Haloarcula</taxon>
    </lineage>
</organism>
<name>A0ABU2FIF7_9EURY</name>
<keyword evidence="1" id="KW-0812">Transmembrane</keyword>
<sequence>MGFREQWSGLGTGVKILIGLGLLAVIIPLLLILAAVVASFVLGFGDGGAASAPQASWEFDYTATNASSGELAITHDGGDSVDASRLTIEVDYAQHQWQDGDGTVTEGDSTTVEAGPNDAVTLLWERNDETRIMATYGP</sequence>
<reference evidence="3 4" key="1">
    <citation type="submission" date="2022-06" db="EMBL/GenBank/DDBJ databases">
        <title>Haloarcula sp. a new haloarchaeum isolate from saline soil.</title>
        <authorList>
            <person name="Strakova D."/>
            <person name="Galisteo C."/>
            <person name="Sanchez-Porro C."/>
            <person name="Ventosa A."/>
        </authorList>
    </citation>
    <scope>NUCLEOTIDE SEQUENCE [LARGE SCALE GENOMIC DNA]</scope>
    <source>
        <strain evidence="3 4">S1CR25-12</strain>
    </source>
</reference>